<evidence type="ECO:0000313" key="3">
    <source>
        <dbReference type="EMBL" id="EDN91994.1"/>
    </source>
</evidence>
<reference evidence="4" key="1">
    <citation type="journal article" date="2011" name="PLoS Genet.">
        <title>Genomic analysis of the necrotrophic fungal pathogens Sclerotinia sclerotiorum and Botrytis cinerea.</title>
        <authorList>
            <person name="Amselem J."/>
            <person name="Cuomo C.A."/>
            <person name="van Kan J.A."/>
            <person name="Viaud M."/>
            <person name="Benito E.P."/>
            <person name="Couloux A."/>
            <person name="Coutinho P.M."/>
            <person name="de Vries R.P."/>
            <person name="Dyer P.S."/>
            <person name="Fillinger S."/>
            <person name="Fournier E."/>
            <person name="Gout L."/>
            <person name="Hahn M."/>
            <person name="Kohn L."/>
            <person name="Lapalu N."/>
            <person name="Plummer K.M."/>
            <person name="Pradier J.M."/>
            <person name="Quevillon E."/>
            <person name="Sharon A."/>
            <person name="Simon A."/>
            <person name="ten Have A."/>
            <person name="Tudzynski B."/>
            <person name="Tudzynski P."/>
            <person name="Wincker P."/>
            <person name="Andrew M."/>
            <person name="Anthouard V."/>
            <person name="Beever R.E."/>
            <person name="Beffa R."/>
            <person name="Benoit I."/>
            <person name="Bouzid O."/>
            <person name="Brault B."/>
            <person name="Chen Z."/>
            <person name="Choquer M."/>
            <person name="Collemare J."/>
            <person name="Cotton P."/>
            <person name="Danchin E.G."/>
            <person name="Da Silva C."/>
            <person name="Gautier A."/>
            <person name="Giraud C."/>
            <person name="Giraud T."/>
            <person name="Gonzalez C."/>
            <person name="Grossetete S."/>
            <person name="Guldener U."/>
            <person name="Henrissat B."/>
            <person name="Howlett B.J."/>
            <person name="Kodira C."/>
            <person name="Kretschmer M."/>
            <person name="Lappartient A."/>
            <person name="Leroch M."/>
            <person name="Levis C."/>
            <person name="Mauceli E."/>
            <person name="Neuveglise C."/>
            <person name="Oeser B."/>
            <person name="Pearson M."/>
            <person name="Poulain J."/>
            <person name="Poussereau N."/>
            <person name="Quesneville H."/>
            <person name="Rascle C."/>
            <person name="Schumacher J."/>
            <person name="Segurens B."/>
            <person name="Sexton A."/>
            <person name="Silva E."/>
            <person name="Sirven C."/>
            <person name="Soanes D.M."/>
            <person name="Talbot N.J."/>
            <person name="Templeton M."/>
            <person name="Yandava C."/>
            <person name="Yarden O."/>
            <person name="Zeng Q."/>
            <person name="Rollins J.A."/>
            <person name="Lebrun M.H."/>
            <person name="Dickman M."/>
        </authorList>
    </citation>
    <scope>NUCLEOTIDE SEQUENCE [LARGE SCALE GENOMIC DNA]</scope>
    <source>
        <strain evidence="4">ATCC 18683 / 1980 / Ss-1</strain>
    </source>
</reference>
<accession>A7ERA2</accession>
<proteinExistence type="predicted"/>
<evidence type="ECO:0000313" key="4">
    <source>
        <dbReference type="Proteomes" id="UP000001312"/>
    </source>
</evidence>
<evidence type="ECO:0000256" key="2">
    <source>
        <dbReference type="SAM" id="Phobius"/>
    </source>
</evidence>
<keyword evidence="4" id="KW-1185">Reference proteome</keyword>
<keyword evidence="2" id="KW-0472">Membrane</keyword>
<evidence type="ECO:0000256" key="1">
    <source>
        <dbReference type="SAM" id="MobiDB-lite"/>
    </source>
</evidence>
<feature type="region of interest" description="Disordered" evidence="1">
    <location>
        <begin position="32"/>
        <end position="55"/>
    </location>
</feature>
<gene>
    <name evidence="3" type="ORF">SS1G_07856</name>
</gene>
<protein>
    <submittedName>
        <fullName evidence="3">Uncharacterized protein</fullName>
    </submittedName>
</protein>
<keyword evidence="2" id="KW-1133">Transmembrane helix</keyword>
<feature type="transmembrane region" description="Helical" evidence="2">
    <location>
        <begin position="140"/>
        <end position="158"/>
    </location>
</feature>
<organism evidence="3 4">
    <name type="scientific">Sclerotinia sclerotiorum (strain ATCC 18683 / 1980 / Ss-1)</name>
    <name type="common">White mold</name>
    <name type="synonym">Whetzelinia sclerotiorum</name>
    <dbReference type="NCBI Taxonomy" id="665079"/>
    <lineage>
        <taxon>Eukaryota</taxon>
        <taxon>Fungi</taxon>
        <taxon>Dikarya</taxon>
        <taxon>Ascomycota</taxon>
        <taxon>Pezizomycotina</taxon>
        <taxon>Leotiomycetes</taxon>
        <taxon>Helotiales</taxon>
        <taxon>Sclerotiniaceae</taxon>
        <taxon>Sclerotinia</taxon>
    </lineage>
</organism>
<dbReference type="EMBL" id="CH476630">
    <property type="protein sequence ID" value="EDN91994.1"/>
    <property type="molecule type" value="Genomic_DNA"/>
</dbReference>
<dbReference type="KEGG" id="ssl:SS1G_07856"/>
<keyword evidence="2" id="KW-0812">Transmembrane</keyword>
<dbReference type="GeneID" id="5487329"/>
<name>A7ERA2_SCLS1</name>
<dbReference type="RefSeq" id="XP_001591230.1">
    <property type="nucleotide sequence ID" value="XM_001591180.1"/>
</dbReference>
<dbReference type="InParanoid" id="A7ERA2"/>
<dbReference type="Proteomes" id="UP000001312">
    <property type="component" value="Unassembled WGS sequence"/>
</dbReference>
<sequence length="212" mass="23736">MPFNHSPIAGGYTSLSWTTGYRASRPFEPAFPSPSRHPILPPRHPHPQQQPHQNPTPFYTTQLHLSRPPTIPNTFPHPIPPTTTPLPTLLHHLNLPSNLQNFSNSLLYFFTTIPIAIFQILTTIRPYYFVLRRYIREFEWRALVIAVVVFFFVARGSGCGNGDGEGDGGYGDGTGRGEVKIVMDPAYVVMVRNCRSMEGLLRAGEKGEVLVV</sequence>
<feature type="transmembrane region" description="Helical" evidence="2">
    <location>
        <begin position="106"/>
        <end position="128"/>
    </location>
</feature>
<dbReference type="AlphaFoldDB" id="A7ERA2"/>